<dbReference type="GeneID" id="92510511"/>
<dbReference type="KEGG" id="lmat:92510511"/>
<dbReference type="OrthoDB" id="278656at2759"/>
<keyword evidence="2" id="KW-1185">Reference proteome</keyword>
<dbReference type="AlphaFoldDB" id="A0A836K9S1"/>
<reference evidence="1 2" key="1">
    <citation type="submission" date="2021-03" db="EMBL/GenBank/DDBJ databases">
        <title>Leishmania (Mundinia) martiniquensis Genome sequencing and assembly.</title>
        <authorList>
            <person name="Almutairi H."/>
            <person name="Gatherer D."/>
        </authorList>
    </citation>
    <scope>NUCLEOTIDE SEQUENCE [LARGE SCALE GENOMIC DNA]</scope>
    <source>
        <strain evidence="1">LSCM1</strain>
    </source>
</reference>
<organism evidence="1 2">
    <name type="scientific">Leishmania martiniquensis</name>
    <dbReference type="NCBI Taxonomy" id="1580590"/>
    <lineage>
        <taxon>Eukaryota</taxon>
        <taxon>Discoba</taxon>
        <taxon>Euglenozoa</taxon>
        <taxon>Kinetoplastea</taxon>
        <taxon>Metakinetoplastina</taxon>
        <taxon>Trypanosomatida</taxon>
        <taxon>Trypanosomatidae</taxon>
        <taxon>Leishmaniinae</taxon>
        <taxon>Leishmania</taxon>
    </lineage>
</organism>
<dbReference type="RefSeq" id="XP_067174104.1">
    <property type="nucleotide sequence ID" value="XM_067317999.1"/>
</dbReference>
<accession>A0A836K9S1</accession>
<name>A0A836K9S1_9TRYP</name>
<evidence type="ECO:0000313" key="2">
    <source>
        <dbReference type="Proteomes" id="UP000673552"/>
    </source>
</evidence>
<sequence>MLDITVACGSRSSGAAAAEYKWGVCGGRLLHAEDVLLQDSYKLETAFEGSVLSASAREKIDTHEVTTSRRGAFTNQYIEGTTSIDGLRAKPYLGSETPSAARLSARATRAVVLGTTAAWMAGALKANQHDGMTALYLIDWRDAGTF</sequence>
<gene>
    <name evidence="1" type="ORF">LSCM1_00347</name>
</gene>
<comment type="caution">
    <text evidence="1">The sequence shown here is derived from an EMBL/GenBank/DDBJ whole genome shotgun (WGS) entry which is preliminary data.</text>
</comment>
<evidence type="ECO:0000313" key="1">
    <source>
        <dbReference type="EMBL" id="KAG5464167.1"/>
    </source>
</evidence>
<protein>
    <submittedName>
        <fullName evidence="1">Uncharacterized protein</fullName>
    </submittedName>
</protein>
<dbReference type="EMBL" id="JAFEUZ010000036">
    <property type="protein sequence ID" value="KAG5464167.1"/>
    <property type="molecule type" value="Genomic_DNA"/>
</dbReference>
<dbReference type="Proteomes" id="UP000673552">
    <property type="component" value="Chromosome 36"/>
</dbReference>
<proteinExistence type="predicted"/>